<dbReference type="Gene3D" id="1.25.40.20">
    <property type="entry name" value="Ankyrin repeat-containing domain"/>
    <property type="match status" value="2"/>
</dbReference>
<evidence type="ECO:0000313" key="3">
    <source>
        <dbReference type="Proteomes" id="UP000001542"/>
    </source>
</evidence>
<dbReference type="eggNOG" id="KOG4177">
    <property type="taxonomic scope" value="Eukaryota"/>
</dbReference>
<dbReference type="AlphaFoldDB" id="A2HHA1"/>
<keyword evidence="1" id="KW-0040">ANK repeat</keyword>
<dbReference type="STRING" id="5722.A2HHA1"/>
<feature type="repeat" description="ANK" evidence="1">
    <location>
        <begin position="174"/>
        <end position="206"/>
    </location>
</feature>
<dbReference type="PROSITE" id="PS50088">
    <property type="entry name" value="ANK_REPEAT"/>
    <property type="match status" value="3"/>
</dbReference>
<dbReference type="InParanoid" id="A2HHA1"/>
<dbReference type="VEuPathDB" id="TrichDB:TVAGG3_0355980"/>
<dbReference type="Pfam" id="PF12796">
    <property type="entry name" value="Ank_2"/>
    <property type="match status" value="2"/>
</dbReference>
<gene>
    <name evidence="2" type="ORF">TVAG_527960</name>
</gene>
<reference evidence="2" key="1">
    <citation type="submission" date="2006-10" db="EMBL/GenBank/DDBJ databases">
        <authorList>
            <person name="Amadeo P."/>
            <person name="Zhao Q."/>
            <person name="Wortman J."/>
            <person name="Fraser-Liggett C."/>
            <person name="Carlton J."/>
        </authorList>
    </citation>
    <scope>NUCLEOTIDE SEQUENCE</scope>
    <source>
        <strain evidence="2">G3</strain>
    </source>
</reference>
<dbReference type="SMR" id="A2HHA1"/>
<feature type="repeat" description="ANK" evidence="1">
    <location>
        <begin position="107"/>
        <end position="139"/>
    </location>
</feature>
<dbReference type="InterPro" id="IPR002110">
    <property type="entry name" value="Ankyrin_rpt"/>
</dbReference>
<keyword evidence="3" id="KW-1185">Reference proteome</keyword>
<evidence type="ECO:0000313" key="2">
    <source>
        <dbReference type="EMBL" id="EAX71216.1"/>
    </source>
</evidence>
<dbReference type="PANTHER" id="PTHR24182">
    <property type="entry name" value="ANKYRIN REPEAT AND SOCS BOX CONTAINING 4"/>
    <property type="match status" value="1"/>
</dbReference>
<dbReference type="InterPro" id="IPR036770">
    <property type="entry name" value="Ankyrin_rpt-contain_sf"/>
</dbReference>
<feature type="repeat" description="ANK" evidence="1">
    <location>
        <begin position="208"/>
        <end position="240"/>
    </location>
</feature>
<reference evidence="2" key="2">
    <citation type="journal article" date="2007" name="Science">
        <title>Draft genome sequence of the sexually transmitted pathogen Trichomonas vaginalis.</title>
        <authorList>
            <person name="Carlton J.M."/>
            <person name="Hirt R.P."/>
            <person name="Silva J.C."/>
            <person name="Delcher A.L."/>
            <person name="Schatz M."/>
            <person name="Zhao Q."/>
            <person name="Wortman J.R."/>
            <person name="Bidwell S.L."/>
            <person name="Alsmark U.C.M."/>
            <person name="Besteiro S."/>
            <person name="Sicheritz-Ponten T."/>
            <person name="Noel C.J."/>
            <person name="Dacks J.B."/>
            <person name="Foster P.G."/>
            <person name="Simillion C."/>
            <person name="Van de Peer Y."/>
            <person name="Miranda-Saavedra D."/>
            <person name="Barton G.J."/>
            <person name="Westrop G.D."/>
            <person name="Mueller S."/>
            <person name="Dessi D."/>
            <person name="Fiori P.L."/>
            <person name="Ren Q."/>
            <person name="Paulsen I."/>
            <person name="Zhang H."/>
            <person name="Bastida-Corcuera F.D."/>
            <person name="Simoes-Barbosa A."/>
            <person name="Brown M.T."/>
            <person name="Hayes R.D."/>
            <person name="Mukherjee M."/>
            <person name="Okumura C.Y."/>
            <person name="Schneider R."/>
            <person name="Smith A.J."/>
            <person name="Vanacova S."/>
            <person name="Villalvazo M."/>
            <person name="Haas B.J."/>
            <person name="Pertea M."/>
            <person name="Feldblyum T.V."/>
            <person name="Utterback T.R."/>
            <person name="Shu C.L."/>
            <person name="Osoegawa K."/>
            <person name="de Jong P.J."/>
            <person name="Hrdy I."/>
            <person name="Horvathova L."/>
            <person name="Zubacova Z."/>
            <person name="Dolezal P."/>
            <person name="Malik S.B."/>
            <person name="Logsdon J.M. Jr."/>
            <person name="Henze K."/>
            <person name="Gupta A."/>
            <person name="Wang C.C."/>
            <person name="Dunne R.L."/>
            <person name="Upcroft J.A."/>
            <person name="Upcroft P."/>
            <person name="White O."/>
            <person name="Salzberg S.L."/>
            <person name="Tang P."/>
            <person name="Chiu C.-H."/>
            <person name="Lee Y.-S."/>
            <person name="Embley T.M."/>
            <person name="Coombs G.H."/>
            <person name="Mottram J.C."/>
            <person name="Tachezy J."/>
            <person name="Fraser-Liggett C.M."/>
            <person name="Johnson P.J."/>
        </authorList>
    </citation>
    <scope>NUCLEOTIDE SEQUENCE [LARGE SCALE GENOMIC DNA]</scope>
    <source>
        <strain evidence="2">G3</strain>
    </source>
</reference>
<protein>
    <submittedName>
        <fullName evidence="2">Uncharacterized protein</fullName>
    </submittedName>
</protein>
<dbReference type="Proteomes" id="UP000001542">
    <property type="component" value="Unassembled WGS sequence"/>
</dbReference>
<name>A2HHA1_TRIV3</name>
<sequence length="243" mass="27486">MSKCEHFSKFAHILTIFVRSSSQFFDKRTKKCQNVSKCEQFLYLNEYGIRITLDKCGVHKNLHAFLLYLKQTNDIDGCFVFSPAFHIKSLCEYFYSEGANINYVNENTETALHVAAFEKQNDIANYLIKQGIDIDKVNKTYGSAFNIAVNTNNTELVELLNANGASINLQGEIEDLRPLQIAAIKNNIKIAEILISRGENVNSSKNYLGFTPLIYAALYNYKEMAEFLISHGANISLTDHNGN</sequence>
<dbReference type="VEuPathDB" id="TrichDB:TVAG_527960"/>
<dbReference type="SMART" id="SM00248">
    <property type="entry name" value="ANK"/>
    <property type="match status" value="4"/>
</dbReference>
<feature type="non-terminal residue" evidence="2">
    <location>
        <position position="243"/>
    </location>
</feature>
<proteinExistence type="predicted"/>
<dbReference type="PANTHER" id="PTHR24182:SF13">
    <property type="entry name" value="LD18443P"/>
    <property type="match status" value="1"/>
</dbReference>
<evidence type="ECO:0000256" key="1">
    <source>
        <dbReference type="PROSITE-ProRule" id="PRU00023"/>
    </source>
</evidence>
<dbReference type="PROSITE" id="PS50297">
    <property type="entry name" value="ANK_REP_REGION"/>
    <property type="match status" value="3"/>
</dbReference>
<dbReference type="EMBL" id="DS134557">
    <property type="protein sequence ID" value="EAX71216.1"/>
    <property type="molecule type" value="Genomic_DNA"/>
</dbReference>
<accession>A2HHA1</accession>
<dbReference type="SUPFAM" id="SSF48403">
    <property type="entry name" value="Ankyrin repeat"/>
    <property type="match status" value="1"/>
</dbReference>
<organism evidence="2 3">
    <name type="scientific">Trichomonas vaginalis (strain ATCC PRA-98 / G3)</name>
    <dbReference type="NCBI Taxonomy" id="412133"/>
    <lineage>
        <taxon>Eukaryota</taxon>
        <taxon>Metamonada</taxon>
        <taxon>Parabasalia</taxon>
        <taxon>Trichomonadida</taxon>
        <taxon>Trichomonadidae</taxon>
        <taxon>Trichomonas</taxon>
    </lineage>
</organism>